<dbReference type="GO" id="GO:0055085">
    <property type="term" value="P:transmembrane transport"/>
    <property type="evidence" value="ECO:0007669"/>
    <property type="project" value="InterPro"/>
</dbReference>
<evidence type="ECO:0000313" key="3">
    <source>
        <dbReference type="EMBL" id="MBB5174446.1"/>
    </source>
</evidence>
<dbReference type="InterPro" id="IPR005770">
    <property type="entry name" value="PhnD"/>
</dbReference>
<dbReference type="Pfam" id="PF12974">
    <property type="entry name" value="Phosphonate-bd"/>
    <property type="match status" value="1"/>
</dbReference>
<protein>
    <submittedName>
        <fullName evidence="3">Phosphonate transport system substrate-binding protein</fullName>
    </submittedName>
</protein>
<dbReference type="PANTHER" id="PTHR35841:SF1">
    <property type="entry name" value="PHOSPHONATES-BINDING PERIPLASMIC PROTEIN"/>
    <property type="match status" value="1"/>
</dbReference>
<dbReference type="AlphaFoldDB" id="A0A840QSF6"/>
<dbReference type="PROSITE" id="PS51257">
    <property type="entry name" value="PROKAR_LIPOPROTEIN"/>
    <property type="match status" value="1"/>
</dbReference>
<dbReference type="GO" id="GO:0043190">
    <property type="term" value="C:ATP-binding cassette (ABC) transporter complex"/>
    <property type="evidence" value="ECO:0007669"/>
    <property type="project" value="InterPro"/>
</dbReference>
<proteinExistence type="inferred from homology"/>
<comment type="caution">
    <text evidence="3">The sequence shown here is derived from an EMBL/GenBank/DDBJ whole genome shotgun (WGS) entry which is preliminary data.</text>
</comment>
<reference evidence="3 4" key="1">
    <citation type="submission" date="2020-08" db="EMBL/GenBank/DDBJ databases">
        <title>Genomic Encyclopedia of Type Strains, Phase IV (KMG-IV): sequencing the most valuable type-strain genomes for metagenomic binning, comparative biology and taxonomic classification.</title>
        <authorList>
            <person name="Goeker M."/>
        </authorList>
    </citation>
    <scope>NUCLEOTIDE SEQUENCE [LARGE SCALE GENOMIC DNA]</scope>
    <source>
        <strain evidence="3 4">DSM 24696</strain>
    </source>
</reference>
<dbReference type="SUPFAM" id="SSF53850">
    <property type="entry name" value="Periplasmic binding protein-like II"/>
    <property type="match status" value="1"/>
</dbReference>
<keyword evidence="2" id="KW-0732">Signal</keyword>
<evidence type="ECO:0000256" key="2">
    <source>
        <dbReference type="ARBA" id="ARBA00022729"/>
    </source>
</evidence>
<keyword evidence="4" id="KW-1185">Reference proteome</keyword>
<dbReference type="NCBIfam" id="TIGR01098">
    <property type="entry name" value="3A0109s03R"/>
    <property type="match status" value="1"/>
</dbReference>
<gene>
    <name evidence="3" type="ORF">HNQ41_002661</name>
</gene>
<dbReference type="EMBL" id="JACHHB010000013">
    <property type="protein sequence ID" value="MBB5174446.1"/>
    <property type="molecule type" value="Genomic_DNA"/>
</dbReference>
<sequence length="298" mass="33215">MSKMKGTHIILSVASLLFIAACGESDREEAFEVAVIPAQSIGGMQTGLERLEETLEDSLQQDVQVEHYPNYNAVVEAINYSHIDLAYLGPLTYLVAHEESGAEAILTQEIEGDPYYYSYIVTHKDQPWKSLDDMLEERSNVDFAFGSIASTSGSLIPGLELSERGVFESENVHEFQDVRYTGSHDITATQVENQEVEAGAIDSAIFHALAKDGAINEEEFSIIWQSEPLYQYPWVVPHDMQEGQIEKIQQAFMAIDDPEVLDIFGGADAFVEADDSQYEDVLEAARTFDMLDPEVLDN</sequence>
<organism evidence="3 4">
    <name type="scientific">Texcoconibacillus texcoconensis</name>
    <dbReference type="NCBI Taxonomy" id="1095777"/>
    <lineage>
        <taxon>Bacteria</taxon>
        <taxon>Bacillati</taxon>
        <taxon>Bacillota</taxon>
        <taxon>Bacilli</taxon>
        <taxon>Bacillales</taxon>
        <taxon>Bacillaceae</taxon>
        <taxon>Texcoconibacillus</taxon>
    </lineage>
</organism>
<comment type="similarity">
    <text evidence="1">Belongs to the phosphate/phosphite/phosphonate binding protein family.</text>
</comment>
<evidence type="ECO:0000256" key="1">
    <source>
        <dbReference type="ARBA" id="ARBA00007162"/>
    </source>
</evidence>
<dbReference type="Gene3D" id="3.40.190.10">
    <property type="entry name" value="Periplasmic binding protein-like II"/>
    <property type="match status" value="2"/>
</dbReference>
<accession>A0A840QSF6</accession>
<name>A0A840QSF6_9BACI</name>
<evidence type="ECO:0000313" key="4">
    <source>
        <dbReference type="Proteomes" id="UP000551878"/>
    </source>
</evidence>
<dbReference type="PANTHER" id="PTHR35841">
    <property type="entry name" value="PHOSPHONATES-BINDING PERIPLASMIC PROTEIN"/>
    <property type="match status" value="1"/>
</dbReference>
<dbReference type="Proteomes" id="UP000551878">
    <property type="component" value="Unassembled WGS sequence"/>
</dbReference>
<dbReference type="RefSeq" id="WP_343043368.1">
    <property type="nucleotide sequence ID" value="NZ_JACHHB010000013.1"/>
</dbReference>